<dbReference type="Gene3D" id="3.90.190.10">
    <property type="entry name" value="Protein tyrosine phosphatase superfamily"/>
    <property type="match status" value="3"/>
</dbReference>
<proteinExistence type="inferred from homology"/>
<dbReference type="SMART" id="SM00195">
    <property type="entry name" value="DSPc"/>
    <property type="match status" value="3"/>
</dbReference>
<protein>
    <recommendedName>
        <fullName evidence="2">protein-tyrosine-phosphatase</fullName>
        <ecNumber evidence="2">3.1.3.48</ecNumber>
    </recommendedName>
</protein>
<gene>
    <name evidence="7" type="ORF">OSB1V03_LOCUS549</name>
</gene>
<dbReference type="PROSITE" id="PS00383">
    <property type="entry name" value="TYR_PHOSPHATASE_1"/>
    <property type="match status" value="2"/>
</dbReference>
<keyword evidence="8" id="KW-1185">Reference proteome</keyword>
<dbReference type="AlphaFoldDB" id="A0A7R9KBM9"/>
<evidence type="ECO:0000313" key="7">
    <source>
        <dbReference type="EMBL" id="CAD7620053.1"/>
    </source>
</evidence>
<dbReference type="PANTHER" id="PTHR10159:SF519">
    <property type="entry name" value="DUAL SPECIFICITY PROTEIN PHOSPHATASE MPK3"/>
    <property type="match status" value="1"/>
</dbReference>
<dbReference type="InterPro" id="IPR020422">
    <property type="entry name" value="TYR_PHOSPHATASE_DUAL_dom"/>
</dbReference>
<accession>A0A7R9KBM9</accession>
<dbReference type="GO" id="GO:0005737">
    <property type="term" value="C:cytoplasm"/>
    <property type="evidence" value="ECO:0007669"/>
    <property type="project" value="TreeGrafter"/>
</dbReference>
<dbReference type="SUPFAM" id="SSF52799">
    <property type="entry name" value="(Phosphotyrosine protein) phosphatases II"/>
    <property type="match status" value="3"/>
</dbReference>
<dbReference type="InterPro" id="IPR000387">
    <property type="entry name" value="Tyr_Pase_dom"/>
</dbReference>
<dbReference type="InterPro" id="IPR000340">
    <property type="entry name" value="Dual-sp_phosphatase_cat-dom"/>
</dbReference>
<dbReference type="CDD" id="cd14498">
    <property type="entry name" value="DSP"/>
    <property type="match status" value="3"/>
</dbReference>
<feature type="domain" description="Tyrosine specific protein phosphatases" evidence="6">
    <location>
        <begin position="544"/>
        <end position="611"/>
    </location>
</feature>
<feature type="domain" description="Tyrosine-protein phosphatase" evidence="5">
    <location>
        <begin position="330"/>
        <end position="473"/>
    </location>
</feature>
<feature type="domain" description="Tyrosine specific protein phosphatases" evidence="6">
    <location>
        <begin position="85"/>
        <end position="156"/>
    </location>
</feature>
<dbReference type="PROSITE" id="PS50054">
    <property type="entry name" value="TYR_PHOSPHATASE_DUAL"/>
    <property type="match status" value="3"/>
</dbReference>
<dbReference type="GO" id="GO:0004725">
    <property type="term" value="F:protein tyrosine phosphatase activity"/>
    <property type="evidence" value="ECO:0007669"/>
    <property type="project" value="UniProtKB-EC"/>
</dbReference>
<sequence length="611" mass="70735">MHKSMGKQGIQSTLKKVDKEPKIPDMDKIWDTLYLGEMHGALDEKQILWYNIKTIITVMEEPIEDRYHHKDVAYHWIKADDYEEEDLLTHFHEAYDIIDAAVTAKTGVLVHCRAGISRSATIVIAYLMQKLQKPYKEVRALVRSRRDCIEPNDGFVDQLLLFESMAYRLDANHHPFRHLMLRSLAMPPDNRLKLYYERMSVAETLTVDLNYGPQYVCTGCSEGLFNELHVLKNDGSDKYKDMEVCGRVFIEPQRWMGWTKVTETVIRCQTCGQLVGRVGPTYTDCQCGHHMDADSPLKVEMTANMFRNCPKMSLQDITREEYHSIHENQDMNHIWGRVYLGSYEATQNLPELQKHNIRTILTVMDTEIPAANRHPTVKYHYIPAHDIWYQDLMTTFDETYDIIDTAVTSETGILVHSAAGKSRSAATVISYLMKKLGKPYEEVRDLVDQKRPHINPNEGYKFVYNQYNTMLIYTISNSAIKVDIMDQIWHNLYLGSMNDALDSTQHIRYNIKTIVTVMDKPIADGFHCKDITYHWINAKDHDNQDLLTYFPNAYDMMDAAVTAGTGVLVHCRRGISRSATIVISYLMQKLRKPYEEIRELVVANRPAIYSY</sequence>
<evidence type="ECO:0000259" key="6">
    <source>
        <dbReference type="PROSITE" id="PS50056"/>
    </source>
</evidence>
<reference evidence="7" key="1">
    <citation type="submission" date="2020-11" db="EMBL/GenBank/DDBJ databases">
        <authorList>
            <person name="Tran Van P."/>
        </authorList>
    </citation>
    <scope>NUCLEOTIDE SEQUENCE</scope>
</reference>
<dbReference type="Proteomes" id="UP000759131">
    <property type="component" value="Unassembled WGS sequence"/>
</dbReference>
<dbReference type="Pfam" id="PF00782">
    <property type="entry name" value="DSPc"/>
    <property type="match status" value="3"/>
</dbReference>
<organism evidence="7">
    <name type="scientific">Medioppia subpectinata</name>
    <dbReference type="NCBI Taxonomy" id="1979941"/>
    <lineage>
        <taxon>Eukaryota</taxon>
        <taxon>Metazoa</taxon>
        <taxon>Ecdysozoa</taxon>
        <taxon>Arthropoda</taxon>
        <taxon>Chelicerata</taxon>
        <taxon>Arachnida</taxon>
        <taxon>Acari</taxon>
        <taxon>Acariformes</taxon>
        <taxon>Sarcoptiformes</taxon>
        <taxon>Oribatida</taxon>
        <taxon>Brachypylina</taxon>
        <taxon>Oppioidea</taxon>
        <taxon>Oppiidae</taxon>
        <taxon>Medioppia</taxon>
    </lineage>
</organism>
<evidence type="ECO:0000256" key="2">
    <source>
        <dbReference type="ARBA" id="ARBA00013064"/>
    </source>
</evidence>
<dbReference type="EMBL" id="OC854688">
    <property type="protein sequence ID" value="CAD7620053.1"/>
    <property type="molecule type" value="Genomic_DNA"/>
</dbReference>
<evidence type="ECO:0000256" key="4">
    <source>
        <dbReference type="ARBA" id="ARBA00022912"/>
    </source>
</evidence>
<dbReference type="InterPro" id="IPR016130">
    <property type="entry name" value="Tyr_Pase_AS"/>
</dbReference>
<evidence type="ECO:0000256" key="1">
    <source>
        <dbReference type="ARBA" id="ARBA00008601"/>
    </source>
</evidence>
<feature type="domain" description="Tyrosine-protein phosphatase" evidence="5">
    <location>
        <begin position="25"/>
        <end position="168"/>
    </location>
</feature>
<dbReference type="PROSITE" id="PS50056">
    <property type="entry name" value="TYR_PHOSPHATASE_2"/>
    <property type="match status" value="3"/>
</dbReference>
<dbReference type="EC" id="3.1.3.48" evidence="2"/>
<dbReference type="OrthoDB" id="6408925at2759"/>
<comment type="similarity">
    <text evidence="1">Belongs to the protein-tyrosine phosphatase family. Non-receptor class dual specificity subfamily.</text>
</comment>
<evidence type="ECO:0000313" key="8">
    <source>
        <dbReference type="Proteomes" id="UP000759131"/>
    </source>
</evidence>
<dbReference type="EMBL" id="CAJPIZ010000113">
    <property type="protein sequence ID" value="CAG2100483.1"/>
    <property type="molecule type" value="Genomic_DNA"/>
</dbReference>
<keyword evidence="3" id="KW-0378">Hydrolase</keyword>
<evidence type="ECO:0000256" key="3">
    <source>
        <dbReference type="ARBA" id="ARBA00022801"/>
    </source>
</evidence>
<dbReference type="GO" id="GO:0043409">
    <property type="term" value="P:negative regulation of MAPK cascade"/>
    <property type="evidence" value="ECO:0007669"/>
    <property type="project" value="TreeGrafter"/>
</dbReference>
<name>A0A7R9KBM9_9ACAR</name>
<keyword evidence="4" id="KW-0904">Protein phosphatase</keyword>
<feature type="domain" description="Tyrosine specific protein phosphatases" evidence="6">
    <location>
        <begin position="390"/>
        <end position="461"/>
    </location>
</feature>
<dbReference type="PANTHER" id="PTHR10159">
    <property type="entry name" value="DUAL SPECIFICITY PROTEIN PHOSPHATASE"/>
    <property type="match status" value="1"/>
</dbReference>
<dbReference type="InterPro" id="IPR029021">
    <property type="entry name" value="Prot-tyrosine_phosphatase-like"/>
</dbReference>
<evidence type="ECO:0000259" key="5">
    <source>
        <dbReference type="PROSITE" id="PS50054"/>
    </source>
</evidence>
<feature type="domain" description="Tyrosine-protein phosphatase" evidence="5">
    <location>
        <begin position="484"/>
        <end position="611"/>
    </location>
</feature>